<dbReference type="InterPro" id="IPR018376">
    <property type="entry name" value="Enoyl-CoA_hyd/isom_CS"/>
</dbReference>
<dbReference type="AlphaFoldDB" id="A0A6A6NPV0"/>
<dbReference type="PROSITE" id="PS00166">
    <property type="entry name" value="ENOYL_COA_HYDRATASE"/>
    <property type="match status" value="1"/>
</dbReference>
<accession>A0A6A6NPV0</accession>
<proteinExistence type="inferred from homology"/>
<keyword evidence="2" id="KW-0843">Virulence</keyword>
<dbReference type="EMBL" id="MU001697">
    <property type="protein sequence ID" value="KAF2453402.1"/>
    <property type="molecule type" value="Genomic_DNA"/>
</dbReference>
<dbReference type="Gene3D" id="1.10.287.2460">
    <property type="match status" value="1"/>
</dbReference>
<name>A0A6A6NPV0_9PEZI</name>
<dbReference type="Pfam" id="PF00378">
    <property type="entry name" value="ECH_1"/>
    <property type="match status" value="1"/>
</dbReference>
<dbReference type="Proteomes" id="UP000799766">
    <property type="component" value="Unassembled WGS sequence"/>
</dbReference>
<organism evidence="5 6">
    <name type="scientific">Lineolata rhizophorae</name>
    <dbReference type="NCBI Taxonomy" id="578093"/>
    <lineage>
        <taxon>Eukaryota</taxon>
        <taxon>Fungi</taxon>
        <taxon>Dikarya</taxon>
        <taxon>Ascomycota</taxon>
        <taxon>Pezizomycotina</taxon>
        <taxon>Dothideomycetes</taxon>
        <taxon>Dothideomycetes incertae sedis</taxon>
        <taxon>Lineolatales</taxon>
        <taxon>Lineolataceae</taxon>
        <taxon>Lineolata</taxon>
    </lineage>
</organism>
<dbReference type="InterPro" id="IPR001753">
    <property type="entry name" value="Enoyl-CoA_hydra/iso"/>
</dbReference>
<evidence type="ECO:0000313" key="5">
    <source>
        <dbReference type="EMBL" id="KAF2453402.1"/>
    </source>
</evidence>
<evidence type="ECO:0000256" key="2">
    <source>
        <dbReference type="ARBA" id="ARBA00023026"/>
    </source>
</evidence>
<gene>
    <name evidence="5" type="ORF">BDY21DRAFT_310407</name>
</gene>
<feature type="compositionally biased region" description="Gly residues" evidence="4">
    <location>
        <begin position="285"/>
        <end position="295"/>
    </location>
</feature>
<protein>
    <submittedName>
        <fullName evidence="5">ClpP/crotonase-like domain-containing protein</fullName>
    </submittedName>
</protein>
<evidence type="ECO:0000256" key="3">
    <source>
        <dbReference type="RuleBase" id="RU003707"/>
    </source>
</evidence>
<dbReference type="PANTHER" id="PTHR43802">
    <property type="entry name" value="ENOYL-COA HYDRATASE"/>
    <property type="match status" value="1"/>
</dbReference>
<dbReference type="PANTHER" id="PTHR43802:SF1">
    <property type="entry name" value="IP11341P-RELATED"/>
    <property type="match status" value="1"/>
</dbReference>
<dbReference type="CDD" id="cd06558">
    <property type="entry name" value="crotonase-like"/>
    <property type="match status" value="1"/>
</dbReference>
<dbReference type="SUPFAM" id="SSF52096">
    <property type="entry name" value="ClpP/crotonase"/>
    <property type="match status" value="1"/>
</dbReference>
<feature type="region of interest" description="Disordered" evidence="4">
    <location>
        <begin position="275"/>
        <end position="295"/>
    </location>
</feature>
<dbReference type="GO" id="GO:0003824">
    <property type="term" value="F:catalytic activity"/>
    <property type="evidence" value="ECO:0007669"/>
    <property type="project" value="InterPro"/>
</dbReference>
<dbReference type="InterPro" id="IPR029045">
    <property type="entry name" value="ClpP/crotonase-like_dom_sf"/>
</dbReference>
<evidence type="ECO:0000256" key="1">
    <source>
        <dbReference type="ARBA" id="ARBA00005254"/>
    </source>
</evidence>
<evidence type="ECO:0000313" key="6">
    <source>
        <dbReference type="Proteomes" id="UP000799766"/>
    </source>
</evidence>
<dbReference type="Gene3D" id="3.90.226.10">
    <property type="entry name" value="2-enoyl-CoA Hydratase, Chain A, domain 1"/>
    <property type="match status" value="1"/>
</dbReference>
<keyword evidence="6" id="KW-1185">Reference proteome</keyword>
<dbReference type="NCBIfam" id="NF006108">
    <property type="entry name" value="PRK08259.1"/>
    <property type="match status" value="1"/>
</dbReference>
<evidence type="ECO:0000256" key="4">
    <source>
        <dbReference type="SAM" id="MobiDB-lite"/>
    </source>
</evidence>
<dbReference type="OrthoDB" id="2018133at2759"/>
<comment type="similarity">
    <text evidence="1 3">Belongs to the enoyl-CoA hydratase/isomerase family.</text>
</comment>
<sequence length="295" mass="30709">MPPFPDPPSPTDPEPTALLVSTDARGITTITLNRPHVRNAVNRALAHKLVAALAAFDAAPSQRVAILAGAGGAFCAGFDLHEAARLGASSASPSRQPWARAAPMGPSRLRLAKPLVAAIHGPALAGGLELALLADLRVCSAHASTVLGAPCRRWGVPLIDGGTVRLPRVVGLGRALDLVLTGRAVGAREALGMGLVNRVVGEMEEGGREGGELVLEEAGRLAGMLVAFPRECMLADRRSVYHGVFEAGTWEDAMRFEFEEGQKVLSEGLEGAKRFSEGEGRHGSFAGGEAGKAKL</sequence>
<reference evidence="5" key="1">
    <citation type="journal article" date="2020" name="Stud. Mycol.">
        <title>101 Dothideomycetes genomes: a test case for predicting lifestyles and emergence of pathogens.</title>
        <authorList>
            <person name="Haridas S."/>
            <person name="Albert R."/>
            <person name="Binder M."/>
            <person name="Bloem J."/>
            <person name="Labutti K."/>
            <person name="Salamov A."/>
            <person name="Andreopoulos B."/>
            <person name="Baker S."/>
            <person name="Barry K."/>
            <person name="Bills G."/>
            <person name="Bluhm B."/>
            <person name="Cannon C."/>
            <person name="Castanera R."/>
            <person name="Culley D."/>
            <person name="Daum C."/>
            <person name="Ezra D."/>
            <person name="Gonzalez J."/>
            <person name="Henrissat B."/>
            <person name="Kuo A."/>
            <person name="Liang C."/>
            <person name="Lipzen A."/>
            <person name="Lutzoni F."/>
            <person name="Magnuson J."/>
            <person name="Mondo S."/>
            <person name="Nolan M."/>
            <person name="Ohm R."/>
            <person name="Pangilinan J."/>
            <person name="Park H.-J."/>
            <person name="Ramirez L."/>
            <person name="Alfaro M."/>
            <person name="Sun H."/>
            <person name="Tritt A."/>
            <person name="Yoshinaga Y."/>
            <person name="Zwiers L.-H."/>
            <person name="Turgeon B."/>
            <person name="Goodwin S."/>
            <person name="Spatafora J."/>
            <person name="Crous P."/>
            <person name="Grigoriev I."/>
        </authorList>
    </citation>
    <scope>NUCLEOTIDE SEQUENCE</scope>
    <source>
        <strain evidence="5">ATCC 16933</strain>
    </source>
</reference>